<keyword evidence="2" id="KW-0328">Glycosyltransferase</keyword>
<dbReference type="InterPro" id="IPR050834">
    <property type="entry name" value="Glycosyltransf_2"/>
</dbReference>
<dbReference type="InterPro" id="IPR001173">
    <property type="entry name" value="Glyco_trans_2-like"/>
</dbReference>
<evidence type="ECO:0000256" key="1">
    <source>
        <dbReference type="ARBA" id="ARBA00006739"/>
    </source>
</evidence>
<comment type="caution">
    <text evidence="5">The sequence shown here is derived from an EMBL/GenBank/DDBJ whole genome shotgun (WGS) entry which is preliminary data.</text>
</comment>
<feature type="domain" description="Glycosyltransferase 2-like" evidence="4">
    <location>
        <begin position="5"/>
        <end position="115"/>
    </location>
</feature>
<dbReference type="GO" id="GO:0016757">
    <property type="term" value="F:glycosyltransferase activity"/>
    <property type="evidence" value="ECO:0007669"/>
    <property type="project" value="UniProtKB-KW"/>
</dbReference>
<evidence type="ECO:0000259" key="4">
    <source>
        <dbReference type="Pfam" id="PF00535"/>
    </source>
</evidence>
<dbReference type="SUPFAM" id="SSF53448">
    <property type="entry name" value="Nucleotide-diphospho-sugar transferases"/>
    <property type="match status" value="1"/>
</dbReference>
<sequence length="258" mass="27774">MTPISIIIPCYNGAATLARALQSCRTQPEATQIVVVDDGSIDASADIVAECGRLDARVGLLRMPCNGGAARARNWGAMHASHDLVAFLDADDEYLPGALAAASAFLAQNPQEVSVRLDVEYADFPRELTAHPDFATHAATLSNTVPSGLFIRRAAYFALGGFPMDDAFRRIGGEDGAFSWALRDIFGNPRLSDAKRVRMHYHTGIHAERYFRVALGLQIPDPADVAEAFRVSKQFLDTARTGIAQLRAANLTAEATAS</sequence>
<evidence type="ECO:0000256" key="2">
    <source>
        <dbReference type="ARBA" id="ARBA00022676"/>
    </source>
</evidence>
<dbReference type="PANTHER" id="PTHR43685">
    <property type="entry name" value="GLYCOSYLTRANSFERASE"/>
    <property type="match status" value="1"/>
</dbReference>
<dbReference type="CDD" id="cd00761">
    <property type="entry name" value="Glyco_tranf_GTA_type"/>
    <property type="match status" value="1"/>
</dbReference>
<dbReference type="RefSeq" id="WP_134457582.1">
    <property type="nucleotide sequence ID" value="NZ_JBHSSZ010000104.1"/>
</dbReference>
<dbReference type="PANTHER" id="PTHR43685:SF5">
    <property type="entry name" value="GLYCOSYLTRANSFERASE EPSE-RELATED"/>
    <property type="match status" value="1"/>
</dbReference>
<evidence type="ECO:0000313" key="5">
    <source>
        <dbReference type="EMBL" id="TFE45995.1"/>
    </source>
</evidence>
<evidence type="ECO:0000313" key="6">
    <source>
        <dbReference type="Proteomes" id="UP000297385"/>
    </source>
</evidence>
<name>A0A4Y8N8F5_9BURK</name>
<dbReference type="Gene3D" id="3.90.550.10">
    <property type="entry name" value="Spore Coat Polysaccharide Biosynthesis Protein SpsA, Chain A"/>
    <property type="match status" value="1"/>
</dbReference>
<dbReference type="Pfam" id="PF00535">
    <property type="entry name" value="Glycos_transf_2"/>
    <property type="match status" value="1"/>
</dbReference>
<comment type="similarity">
    <text evidence="1">Belongs to the glycosyltransferase 2 family.</text>
</comment>
<protein>
    <submittedName>
        <fullName evidence="5">Glycosyltransferase</fullName>
    </submittedName>
</protein>
<dbReference type="AlphaFoldDB" id="A0A4Y8N8F5"/>
<gene>
    <name evidence="5" type="ORF">E2553_13740</name>
</gene>
<keyword evidence="3 5" id="KW-0808">Transferase</keyword>
<accession>A0A4Y8N8F5</accession>
<proteinExistence type="inferred from homology"/>
<evidence type="ECO:0000256" key="3">
    <source>
        <dbReference type="ARBA" id="ARBA00022679"/>
    </source>
</evidence>
<dbReference type="EMBL" id="SNVI01000001">
    <property type="protein sequence ID" value="TFE45995.1"/>
    <property type="molecule type" value="Genomic_DNA"/>
</dbReference>
<dbReference type="InterPro" id="IPR029044">
    <property type="entry name" value="Nucleotide-diphossugar_trans"/>
</dbReference>
<dbReference type="GeneID" id="97308439"/>
<dbReference type="Proteomes" id="UP000297385">
    <property type="component" value="Unassembled WGS sequence"/>
</dbReference>
<organism evidence="5 6">
    <name type="scientific">Paraburkholderia dipogonis</name>
    <dbReference type="NCBI Taxonomy" id="1211383"/>
    <lineage>
        <taxon>Bacteria</taxon>
        <taxon>Pseudomonadati</taxon>
        <taxon>Pseudomonadota</taxon>
        <taxon>Betaproteobacteria</taxon>
        <taxon>Burkholderiales</taxon>
        <taxon>Burkholderiaceae</taxon>
        <taxon>Paraburkholderia</taxon>
    </lineage>
</organism>
<reference evidence="5 6" key="1">
    <citation type="submission" date="2019-03" db="EMBL/GenBank/DDBJ databases">
        <title>Complete Genome Sequence of Paraburkholderia dipogonis ICMP 19430T, a Nitrogen-fixing Symbiont of the South African Invasive Legume Dipogon lignosus in New Zealand.</title>
        <authorList>
            <person name="De Meyer S.E."/>
        </authorList>
    </citation>
    <scope>NUCLEOTIDE SEQUENCE [LARGE SCALE GENOMIC DNA]</scope>
    <source>
        <strain evidence="5 6">ICMP 19430</strain>
    </source>
</reference>